<reference evidence="2" key="1">
    <citation type="submission" date="2022-11" db="UniProtKB">
        <authorList>
            <consortium name="WormBaseParasite"/>
        </authorList>
    </citation>
    <scope>IDENTIFICATION</scope>
</reference>
<evidence type="ECO:0000313" key="2">
    <source>
        <dbReference type="WBParaSite" id="ACRNAN_Path_13.g33.t1"/>
    </source>
</evidence>
<protein>
    <submittedName>
        <fullName evidence="2">Uncharacterized protein</fullName>
    </submittedName>
</protein>
<proteinExistence type="predicted"/>
<keyword evidence="1" id="KW-1185">Reference proteome</keyword>
<name>A0A914BYZ9_9BILA</name>
<dbReference type="AlphaFoldDB" id="A0A914BYZ9"/>
<sequence>MKPLTVHSIPNADSPAVNLLKETWRNFTSTKDGQPDPRILFLKAIERKEQDFAKFLLQSGNDDLVIVEDPDYIEIPKRRLEQKN</sequence>
<dbReference type="Proteomes" id="UP000887540">
    <property type="component" value="Unplaced"/>
</dbReference>
<dbReference type="WBParaSite" id="ACRNAN_Path_13.g33.t1">
    <property type="protein sequence ID" value="ACRNAN_Path_13.g33.t1"/>
    <property type="gene ID" value="ACRNAN_Path_13.g33"/>
</dbReference>
<accession>A0A914BYZ9</accession>
<organism evidence="1 2">
    <name type="scientific">Acrobeloides nanus</name>
    <dbReference type="NCBI Taxonomy" id="290746"/>
    <lineage>
        <taxon>Eukaryota</taxon>
        <taxon>Metazoa</taxon>
        <taxon>Ecdysozoa</taxon>
        <taxon>Nematoda</taxon>
        <taxon>Chromadorea</taxon>
        <taxon>Rhabditida</taxon>
        <taxon>Tylenchina</taxon>
        <taxon>Cephalobomorpha</taxon>
        <taxon>Cephaloboidea</taxon>
        <taxon>Cephalobidae</taxon>
        <taxon>Acrobeloides</taxon>
    </lineage>
</organism>
<evidence type="ECO:0000313" key="1">
    <source>
        <dbReference type="Proteomes" id="UP000887540"/>
    </source>
</evidence>